<protein>
    <recommendedName>
        <fullName evidence="3 8">Histidinol-phosphatase</fullName>
        <shortName evidence="8">HolPase</shortName>
        <ecNumber evidence="3 8">3.1.3.15</ecNumber>
    </recommendedName>
</protein>
<evidence type="ECO:0000256" key="4">
    <source>
        <dbReference type="ARBA" id="ARBA00022605"/>
    </source>
</evidence>
<comment type="pathway">
    <text evidence="1 8">Amino-acid biosynthesis; L-histidine biosynthesis; L-histidine from 5-phospho-alpha-D-ribose 1-diphosphate: step 8/9.</text>
</comment>
<dbReference type="GO" id="GO:0004401">
    <property type="term" value="F:histidinol-phosphatase activity"/>
    <property type="evidence" value="ECO:0007669"/>
    <property type="project" value="UniProtKB-UniRule"/>
</dbReference>
<dbReference type="VEuPathDB" id="FungiDB:PC9H_007768"/>
<sequence>MPYSHHSHSGQFCQHATGTLEEVVQEAIRQNFKVYGLTEHVPRYREEDLYPEEEGMPLKTLEDKFEGFLDEAHRLRVIYKEQISLLVGLETEYITIKDLDKLELLLKKHRDLGRIDYIVGSVHHVNEIPIDFDKATYKKAVASCMLDSDASDTDSPSLERFLCKYFDQQFDIISRFLPEIIGHIDLCRLYTPEVKLEDFPNAWQKLKKNIEFAASYGALFELNAAAFRKGWDTAYPGRDVVKLIQEHGGKFTLSDDSHGPQGVGLNYDKLEKYVQDVGISDIFYLCQSEGSAFFDRNVRVVGESVDNLSVHNRATINAPTPHHGDT</sequence>
<dbReference type="PANTHER" id="PTHR21039">
    <property type="entry name" value="HISTIDINOL PHOSPHATASE-RELATED"/>
    <property type="match status" value="1"/>
</dbReference>
<dbReference type="InterPro" id="IPR016195">
    <property type="entry name" value="Pol/histidinol_Pase-like"/>
</dbReference>
<accession>A0A8H6ZU36</accession>
<keyword evidence="5 8" id="KW-0378">Hydrolase</keyword>
<dbReference type="EMBL" id="JACETU010000005">
    <property type="protein sequence ID" value="KAF7428544.1"/>
    <property type="molecule type" value="Genomic_DNA"/>
</dbReference>
<dbReference type="GeneID" id="59377586"/>
<dbReference type="OrthoDB" id="5957391at2759"/>
<comment type="similarity">
    <text evidence="2 8">Belongs to the PHP hydrolase family. HisK subfamily.</text>
</comment>
<evidence type="ECO:0000256" key="6">
    <source>
        <dbReference type="ARBA" id="ARBA00023102"/>
    </source>
</evidence>
<comment type="catalytic activity">
    <reaction evidence="7 8">
        <text>L-histidinol phosphate + H2O = L-histidinol + phosphate</text>
        <dbReference type="Rhea" id="RHEA:14465"/>
        <dbReference type="ChEBI" id="CHEBI:15377"/>
        <dbReference type="ChEBI" id="CHEBI:43474"/>
        <dbReference type="ChEBI" id="CHEBI:57699"/>
        <dbReference type="ChEBI" id="CHEBI:57980"/>
        <dbReference type="EC" id="3.1.3.15"/>
    </reaction>
</comment>
<dbReference type="Pfam" id="PF02811">
    <property type="entry name" value="PHP"/>
    <property type="match status" value="1"/>
</dbReference>
<gene>
    <name evidence="10" type="primary">HIS2</name>
    <name evidence="10" type="ORF">PC9H_007768</name>
</gene>
<comment type="caution">
    <text evidence="10">The sequence shown here is derived from an EMBL/GenBank/DDBJ whole genome shotgun (WGS) entry which is preliminary data.</text>
</comment>
<dbReference type="InterPro" id="IPR004013">
    <property type="entry name" value="PHP_dom"/>
</dbReference>
<dbReference type="Proteomes" id="UP000623687">
    <property type="component" value="Unassembled WGS sequence"/>
</dbReference>
<dbReference type="PANTHER" id="PTHR21039:SF0">
    <property type="entry name" value="HISTIDINOL-PHOSPHATASE"/>
    <property type="match status" value="1"/>
</dbReference>
<name>A0A8H6ZU36_PLEOS</name>
<dbReference type="EC" id="3.1.3.15" evidence="3 8"/>
<dbReference type="GO" id="GO:0000105">
    <property type="term" value="P:L-histidine biosynthetic process"/>
    <property type="evidence" value="ECO:0007669"/>
    <property type="project" value="UniProtKB-UniRule"/>
</dbReference>
<dbReference type="Gene3D" id="3.20.20.140">
    <property type="entry name" value="Metal-dependent hydrolases"/>
    <property type="match status" value="1"/>
</dbReference>
<dbReference type="GO" id="GO:0005737">
    <property type="term" value="C:cytoplasm"/>
    <property type="evidence" value="ECO:0007669"/>
    <property type="project" value="TreeGrafter"/>
</dbReference>
<dbReference type="SUPFAM" id="SSF89550">
    <property type="entry name" value="PHP domain-like"/>
    <property type="match status" value="1"/>
</dbReference>
<evidence type="ECO:0000256" key="7">
    <source>
        <dbReference type="ARBA" id="ARBA00049158"/>
    </source>
</evidence>
<evidence type="ECO:0000313" key="10">
    <source>
        <dbReference type="EMBL" id="KAF7428544.1"/>
    </source>
</evidence>
<dbReference type="RefSeq" id="XP_036630916.1">
    <property type="nucleotide sequence ID" value="XM_036777296.1"/>
</dbReference>
<evidence type="ECO:0000256" key="1">
    <source>
        <dbReference type="ARBA" id="ARBA00004970"/>
    </source>
</evidence>
<proteinExistence type="inferred from homology"/>
<evidence type="ECO:0000259" key="9">
    <source>
        <dbReference type="Pfam" id="PF02811"/>
    </source>
</evidence>
<keyword evidence="6 8" id="KW-0368">Histidine biosynthesis</keyword>
<dbReference type="CDD" id="cd12110">
    <property type="entry name" value="PHP_HisPPase_Hisj_like"/>
    <property type="match status" value="1"/>
</dbReference>
<dbReference type="UniPathway" id="UPA00031">
    <property type="reaction ID" value="UER00013"/>
</dbReference>
<dbReference type="AlphaFoldDB" id="A0A8H6ZU36"/>
<dbReference type="InterPro" id="IPR010140">
    <property type="entry name" value="Histidinol_P_phosphatase_HisJ"/>
</dbReference>
<keyword evidence="4 8" id="KW-0028">Amino-acid biosynthesis</keyword>
<dbReference type="NCBIfam" id="TIGR01856">
    <property type="entry name" value="hisJ_fam"/>
    <property type="match status" value="1"/>
</dbReference>
<evidence type="ECO:0000256" key="5">
    <source>
        <dbReference type="ARBA" id="ARBA00022801"/>
    </source>
</evidence>
<evidence type="ECO:0000256" key="8">
    <source>
        <dbReference type="RuleBase" id="RU366003"/>
    </source>
</evidence>
<feature type="domain" description="PHP" evidence="9">
    <location>
        <begin position="5"/>
        <end position="224"/>
    </location>
</feature>
<evidence type="ECO:0000313" key="11">
    <source>
        <dbReference type="Proteomes" id="UP000623687"/>
    </source>
</evidence>
<evidence type="ECO:0000256" key="2">
    <source>
        <dbReference type="ARBA" id="ARBA00009152"/>
    </source>
</evidence>
<keyword evidence="11" id="KW-1185">Reference proteome</keyword>
<evidence type="ECO:0000256" key="3">
    <source>
        <dbReference type="ARBA" id="ARBA00013085"/>
    </source>
</evidence>
<reference evidence="10" key="1">
    <citation type="submission" date="2019-07" db="EMBL/GenBank/DDBJ databases">
        <authorList>
            <person name="Palmer J.M."/>
        </authorList>
    </citation>
    <scope>NUCLEOTIDE SEQUENCE</scope>
    <source>
        <strain evidence="10">PC9</strain>
    </source>
</reference>
<organism evidence="10 11">
    <name type="scientific">Pleurotus ostreatus</name>
    <name type="common">Oyster mushroom</name>
    <name type="synonym">White-rot fungus</name>
    <dbReference type="NCBI Taxonomy" id="5322"/>
    <lineage>
        <taxon>Eukaryota</taxon>
        <taxon>Fungi</taxon>
        <taxon>Dikarya</taxon>
        <taxon>Basidiomycota</taxon>
        <taxon>Agaricomycotina</taxon>
        <taxon>Agaricomycetes</taxon>
        <taxon>Agaricomycetidae</taxon>
        <taxon>Agaricales</taxon>
        <taxon>Pleurotineae</taxon>
        <taxon>Pleurotaceae</taxon>
        <taxon>Pleurotus</taxon>
    </lineage>
</organism>